<dbReference type="SUPFAM" id="SSF89550">
    <property type="entry name" value="PHP domain-like"/>
    <property type="match status" value="1"/>
</dbReference>
<evidence type="ECO:0000313" key="11">
    <source>
        <dbReference type="Proteomes" id="UP001211015"/>
    </source>
</evidence>
<reference evidence="10" key="1">
    <citation type="submission" date="2023-01" db="EMBL/GenBank/DDBJ databases">
        <title>Human gut microbiome strain richness.</title>
        <authorList>
            <person name="Chen-Liaw A."/>
        </authorList>
    </citation>
    <scope>NUCLEOTIDE SEQUENCE</scope>
    <source>
        <strain evidence="10">1001275st1_F4_1001275B_160808</strain>
    </source>
</reference>
<evidence type="ECO:0000256" key="8">
    <source>
        <dbReference type="RuleBase" id="RU366003"/>
    </source>
</evidence>
<evidence type="ECO:0000256" key="2">
    <source>
        <dbReference type="ARBA" id="ARBA00009152"/>
    </source>
</evidence>
<keyword evidence="6 8" id="KW-0368">Histidine biosynthesis</keyword>
<dbReference type="NCBIfam" id="TIGR01856">
    <property type="entry name" value="hisJ_fam"/>
    <property type="match status" value="1"/>
</dbReference>
<dbReference type="EMBL" id="JAQMLV010000020">
    <property type="protein sequence ID" value="MDB8745833.1"/>
    <property type="molecule type" value="Genomic_DNA"/>
</dbReference>
<evidence type="ECO:0000256" key="3">
    <source>
        <dbReference type="ARBA" id="ARBA00013085"/>
    </source>
</evidence>
<dbReference type="GO" id="GO:0000105">
    <property type="term" value="P:L-histidine biosynthetic process"/>
    <property type="evidence" value="ECO:0007669"/>
    <property type="project" value="UniProtKB-UniRule"/>
</dbReference>
<evidence type="ECO:0000313" key="10">
    <source>
        <dbReference type="EMBL" id="MDB8745833.1"/>
    </source>
</evidence>
<dbReference type="Proteomes" id="UP001211015">
    <property type="component" value="Unassembled WGS sequence"/>
</dbReference>
<name>A0AAW6E7V5_9FIRM</name>
<evidence type="ECO:0000256" key="4">
    <source>
        <dbReference type="ARBA" id="ARBA00022605"/>
    </source>
</evidence>
<dbReference type="RefSeq" id="WP_046438126.1">
    <property type="nucleotide sequence ID" value="NZ_DAWBUL010000118.1"/>
</dbReference>
<protein>
    <recommendedName>
        <fullName evidence="3 8">Histidinol-phosphatase</fullName>
        <shortName evidence="8">HolPase</shortName>
        <ecNumber evidence="3 8">3.1.3.15</ecNumber>
    </recommendedName>
</protein>
<evidence type="ECO:0000256" key="7">
    <source>
        <dbReference type="ARBA" id="ARBA00049158"/>
    </source>
</evidence>
<evidence type="ECO:0000256" key="1">
    <source>
        <dbReference type="ARBA" id="ARBA00004970"/>
    </source>
</evidence>
<evidence type="ECO:0000256" key="5">
    <source>
        <dbReference type="ARBA" id="ARBA00022801"/>
    </source>
</evidence>
<dbReference type="SMART" id="SM00481">
    <property type="entry name" value="POLIIIAc"/>
    <property type="match status" value="1"/>
</dbReference>
<organism evidence="10 11">
    <name type="scientific">Ruminococcus bicirculans</name>
    <name type="common">ex Wegman et al. 2014</name>
    <dbReference type="NCBI Taxonomy" id="1160721"/>
    <lineage>
        <taxon>Bacteria</taxon>
        <taxon>Bacillati</taxon>
        <taxon>Bacillota</taxon>
        <taxon>Clostridia</taxon>
        <taxon>Eubacteriales</taxon>
        <taxon>Oscillospiraceae</taxon>
        <taxon>Ruminococcus</taxon>
    </lineage>
</organism>
<comment type="similarity">
    <text evidence="2 8">Belongs to the PHP hydrolase family. HisK subfamily.</text>
</comment>
<dbReference type="InterPro" id="IPR016195">
    <property type="entry name" value="Pol/histidinol_Pase-like"/>
</dbReference>
<dbReference type="Pfam" id="PF02811">
    <property type="entry name" value="PHP"/>
    <property type="match status" value="1"/>
</dbReference>
<evidence type="ECO:0000256" key="6">
    <source>
        <dbReference type="ARBA" id="ARBA00023102"/>
    </source>
</evidence>
<evidence type="ECO:0000259" key="9">
    <source>
        <dbReference type="SMART" id="SM00481"/>
    </source>
</evidence>
<comment type="catalytic activity">
    <reaction evidence="7 8">
        <text>L-histidinol phosphate + H2O = L-histidinol + phosphate</text>
        <dbReference type="Rhea" id="RHEA:14465"/>
        <dbReference type="ChEBI" id="CHEBI:15377"/>
        <dbReference type="ChEBI" id="CHEBI:43474"/>
        <dbReference type="ChEBI" id="CHEBI:57699"/>
        <dbReference type="ChEBI" id="CHEBI:57980"/>
        <dbReference type="EC" id="3.1.3.15"/>
    </reaction>
</comment>
<feature type="domain" description="Polymerase/histidinol phosphatase N-terminal" evidence="9">
    <location>
        <begin position="4"/>
        <end position="92"/>
    </location>
</feature>
<keyword evidence="4 8" id="KW-0028">Amino-acid biosynthesis</keyword>
<keyword evidence="5 8" id="KW-0378">Hydrolase</keyword>
<comment type="pathway">
    <text evidence="1 8">Amino-acid biosynthesis; L-histidine biosynthesis; L-histidine from 5-phospho-alpha-D-ribose 1-diphosphate: step 8/9.</text>
</comment>
<comment type="caution">
    <text evidence="10">The sequence shown here is derived from an EMBL/GenBank/DDBJ whole genome shotgun (WGS) entry which is preliminary data.</text>
</comment>
<dbReference type="GO" id="GO:0004401">
    <property type="term" value="F:histidinol-phosphatase activity"/>
    <property type="evidence" value="ECO:0007669"/>
    <property type="project" value="UniProtKB-UniRule"/>
</dbReference>
<dbReference type="Gene3D" id="3.20.20.140">
    <property type="entry name" value="Metal-dependent hydrolases"/>
    <property type="match status" value="1"/>
</dbReference>
<dbReference type="PANTHER" id="PTHR21039">
    <property type="entry name" value="HISTIDINOL PHOSPHATASE-RELATED"/>
    <property type="match status" value="1"/>
</dbReference>
<dbReference type="EC" id="3.1.3.15" evidence="3 8"/>
<dbReference type="InterPro" id="IPR003141">
    <property type="entry name" value="Pol/His_phosphatase_N"/>
</dbReference>
<dbReference type="GO" id="GO:0005737">
    <property type="term" value="C:cytoplasm"/>
    <property type="evidence" value="ECO:0007669"/>
    <property type="project" value="TreeGrafter"/>
</dbReference>
<dbReference type="AlphaFoldDB" id="A0AAW6E7V5"/>
<dbReference type="InterPro" id="IPR004013">
    <property type="entry name" value="PHP_dom"/>
</dbReference>
<sequence length="264" mass="30317">MRLADMHIHTTFSPDGKSSMEEQCIKAIEIGIPIICFTDHVDFNSSEINVGRIINKASTNFDVSEYFYEVNRLRRIYNSIQILIGIEFSEPHLFPTEFEDYSSMPFDYILGSIHHCYGSVFPGAKNIEESKAIDEYYNLMLKSIQTCEFQAMAHIDFPRRYFDNWNVSDTIMDEILNAMIKKDIILEVNTSSIMNASDEPLPRYSIIDRYVQLGGRRVVLGSDAHISVKLGNAFSSVVRKLPNTCVIGYFKNRVLKNPETIFHL</sequence>
<proteinExistence type="inferred from homology"/>
<gene>
    <name evidence="10" type="ORF">PNU62_12460</name>
</gene>
<dbReference type="InterPro" id="IPR010140">
    <property type="entry name" value="Histidinol_P_phosphatase_HisJ"/>
</dbReference>
<dbReference type="PANTHER" id="PTHR21039:SF0">
    <property type="entry name" value="HISTIDINOL-PHOSPHATASE"/>
    <property type="match status" value="1"/>
</dbReference>
<accession>A0AAW6E7V5</accession>